<gene>
    <name evidence="9" type="primary">pstS</name>
    <name evidence="9" type="ORF">GXW78_06695</name>
</gene>
<dbReference type="Gene3D" id="3.40.190.10">
    <property type="entry name" value="Periplasmic binding protein-like II"/>
    <property type="match status" value="2"/>
</dbReference>
<dbReference type="InterPro" id="IPR050962">
    <property type="entry name" value="Phosphate-bind_PstS"/>
</dbReference>
<evidence type="ECO:0000256" key="1">
    <source>
        <dbReference type="ARBA" id="ARBA00002841"/>
    </source>
</evidence>
<dbReference type="PANTHER" id="PTHR42996:SF1">
    <property type="entry name" value="PHOSPHATE-BINDING PROTEIN PSTS"/>
    <property type="match status" value="1"/>
</dbReference>
<evidence type="ECO:0000256" key="2">
    <source>
        <dbReference type="ARBA" id="ARBA00008725"/>
    </source>
</evidence>
<protein>
    <recommendedName>
        <fullName evidence="4 7">Phosphate-binding protein PstS</fullName>
    </recommendedName>
</protein>
<proteinExistence type="inferred from homology"/>
<evidence type="ECO:0000313" key="9">
    <source>
        <dbReference type="EMBL" id="MBR0649343.1"/>
    </source>
</evidence>
<keyword evidence="10" id="KW-1185">Reference proteome</keyword>
<dbReference type="RefSeq" id="WP_211867238.1">
    <property type="nucleotide sequence ID" value="NZ_JAAEDI010000006.1"/>
</dbReference>
<evidence type="ECO:0000256" key="4">
    <source>
        <dbReference type="ARBA" id="ARBA00021889"/>
    </source>
</evidence>
<accession>A0ABS5EEA4</accession>
<feature type="domain" description="PBP" evidence="8">
    <location>
        <begin position="31"/>
        <end position="315"/>
    </location>
</feature>
<dbReference type="EMBL" id="JAAEDI010000006">
    <property type="protein sequence ID" value="MBR0649343.1"/>
    <property type="molecule type" value="Genomic_DNA"/>
</dbReference>
<dbReference type="SUPFAM" id="SSF53850">
    <property type="entry name" value="Periplasmic binding protein-like II"/>
    <property type="match status" value="1"/>
</dbReference>
<evidence type="ECO:0000259" key="8">
    <source>
        <dbReference type="Pfam" id="PF12849"/>
    </source>
</evidence>
<dbReference type="CDD" id="cd13565">
    <property type="entry name" value="PBP2_PstS"/>
    <property type="match status" value="1"/>
</dbReference>
<reference evidence="10" key="1">
    <citation type="journal article" date="2021" name="Syst. Appl. Microbiol.">
        <title>Roseomonas hellenica sp. nov., isolated from roots of wild-growing Alkanna tinctoria.</title>
        <authorList>
            <person name="Rat A."/>
            <person name="Naranjo H.D."/>
            <person name="Lebbe L."/>
            <person name="Cnockaert M."/>
            <person name="Krigas N."/>
            <person name="Grigoriadou K."/>
            <person name="Maloupa E."/>
            <person name="Willems A."/>
        </authorList>
    </citation>
    <scope>NUCLEOTIDE SEQUENCE [LARGE SCALE GENOMIC DNA]</scope>
    <source>
        <strain evidence="10">LMG 31159</strain>
    </source>
</reference>
<comment type="subunit">
    <text evidence="3 7">The complex is composed of two ATP-binding proteins (PstB), two transmembrane proteins (PstC and PstA) and a solute-binding protein (PstS).</text>
</comment>
<comment type="function">
    <text evidence="1 7">Part of the ABC transporter complex PstSACB involved in phosphate import.</text>
</comment>
<dbReference type="Pfam" id="PF12849">
    <property type="entry name" value="PBP_like_2"/>
    <property type="match status" value="1"/>
</dbReference>
<evidence type="ECO:0000256" key="5">
    <source>
        <dbReference type="ARBA" id="ARBA00022448"/>
    </source>
</evidence>
<keyword evidence="5 7" id="KW-0813">Transport</keyword>
<sequence length="361" mass="37321">MDSARHQAGGATRRSMLAGAALLLGTGRAAAQERGQALTGAGSTFVQPVLNRWARAFATMEGEGGATVSSYGTLNYEPVGSAGGVIRMLQGSVDFAATDVPMAPEELARHELAQFPLVSGGIAVAANLDLPAGIALRLSGDVLARIYLGQITRWSDPAIRALQPDLALPGAPIVVLHRSDGSGTTWNVASFLARRSAAWQSGLGTGWTLPWPVGTGARGTRGIAEALRATPNAIAYLEVSEARHPGITVAQIDNAAGRFVAPDAAAIAAGVAGLPWDASRSFHQPAAEPASDAAYPILATVYVLMRRNPASMAGTRAALAFFRMALTERPAEAEALGFVPLAPAVAAQVTSYWPTAIRGAR</sequence>
<dbReference type="PIRSF" id="PIRSF002756">
    <property type="entry name" value="PstS"/>
    <property type="match status" value="1"/>
</dbReference>
<evidence type="ECO:0000256" key="7">
    <source>
        <dbReference type="PIRNR" id="PIRNR002756"/>
    </source>
</evidence>
<comment type="similarity">
    <text evidence="2 7">Belongs to the PstS family.</text>
</comment>
<evidence type="ECO:0000256" key="6">
    <source>
        <dbReference type="ARBA" id="ARBA00022592"/>
    </source>
</evidence>
<evidence type="ECO:0000256" key="3">
    <source>
        <dbReference type="ARBA" id="ARBA00011529"/>
    </source>
</evidence>
<keyword evidence="6 7" id="KW-0592">Phosphate transport</keyword>
<evidence type="ECO:0000313" key="10">
    <source>
        <dbReference type="Proteomes" id="UP000698752"/>
    </source>
</evidence>
<dbReference type="NCBIfam" id="TIGR00975">
    <property type="entry name" value="3a0107s03"/>
    <property type="match status" value="1"/>
</dbReference>
<dbReference type="PANTHER" id="PTHR42996">
    <property type="entry name" value="PHOSPHATE-BINDING PROTEIN PSTS"/>
    <property type="match status" value="1"/>
</dbReference>
<comment type="caution">
    <text evidence="9">The sequence shown here is derived from an EMBL/GenBank/DDBJ whole genome shotgun (WGS) entry which is preliminary data.</text>
</comment>
<name>A0ABS5EEA4_9PROT</name>
<dbReference type="InterPro" id="IPR024370">
    <property type="entry name" value="PBP_domain"/>
</dbReference>
<dbReference type="Proteomes" id="UP000698752">
    <property type="component" value="Unassembled WGS sequence"/>
</dbReference>
<dbReference type="InterPro" id="IPR005673">
    <property type="entry name" value="ABC_phos-bd_PstS"/>
</dbReference>
<organism evidence="9 10">
    <name type="scientific">Neoroseomonas terrae</name>
    <dbReference type="NCBI Taxonomy" id="424799"/>
    <lineage>
        <taxon>Bacteria</taxon>
        <taxon>Pseudomonadati</taxon>
        <taxon>Pseudomonadota</taxon>
        <taxon>Alphaproteobacteria</taxon>
        <taxon>Acetobacterales</taxon>
        <taxon>Acetobacteraceae</taxon>
        <taxon>Neoroseomonas</taxon>
    </lineage>
</organism>